<dbReference type="NCBIfam" id="TIGR03517">
    <property type="entry name" value="GldM_gliding"/>
    <property type="match status" value="1"/>
</dbReference>
<dbReference type="EMBL" id="CP054139">
    <property type="protein sequence ID" value="QKJ30975.1"/>
    <property type="molecule type" value="Genomic_DNA"/>
</dbReference>
<evidence type="ECO:0000259" key="2">
    <source>
        <dbReference type="Pfam" id="PF12080"/>
    </source>
</evidence>
<dbReference type="Pfam" id="PF12081">
    <property type="entry name" value="GldM_1st"/>
    <property type="match status" value="1"/>
</dbReference>
<feature type="domain" description="Gliding motility-associated protein GldM N-terminal" evidence="3">
    <location>
        <begin position="32"/>
        <end position="215"/>
    </location>
</feature>
<dbReference type="Pfam" id="PF21601">
    <property type="entry name" value="GldM_2nd"/>
    <property type="match status" value="1"/>
</dbReference>
<dbReference type="RefSeq" id="WP_173415644.1">
    <property type="nucleotide sequence ID" value="NZ_CP054139.1"/>
</dbReference>
<dbReference type="InterPro" id="IPR048406">
    <property type="entry name" value="GldM_Ig-like-2"/>
</dbReference>
<feature type="domain" description="Gliding motility-associated protein GldM first immunoglobulin-like" evidence="4">
    <location>
        <begin position="220"/>
        <end position="317"/>
    </location>
</feature>
<proteinExistence type="predicted"/>
<dbReference type="Pfam" id="PF12080">
    <property type="entry name" value="GldM_4th"/>
    <property type="match status" value="1"/>
</dbReference>
<accession>A0A7D4TW04</accession>
<dbReference type="AlphaFoldDB" id="A0A7D4TW04"/>
<evidence type="ECO:0000313" key="7">
    <source>
        <dbReference type="Proteomes" id="UP000505355"/>
    </source>
</evidence>
<dbReference type="KEGG" id="mmab:HQ865_14850"/>
<feature type="domain" description="Gliding motility-associated protein GldM C-terminal" evidence="2">
    <location>
        <begin position="403"/>
        <end position="501"/>
    </location>
</feature>
<name>A0A7D4TW04_9SPHI</name>
<organism evidence="6 7">
    <name type="scientific">Mucilaginibacter mali</name>
    <dbReference type="NCBI Taxonomy" id="2740462"/>
    <lineage>
        <taxon>Bacteria</taxon>
        <taxon>Pseudomonadati</taxon>
        <taxon>Bacteroidota</taxon>
        <taxon>Sphingobacteriia</taxon>
        <taxon>Sphingobacteriales</taxon>
        <taxon>Sphingobacteriaceae</taxon>
        <taxon>Mucilaginibacter</taxon>
    </lineage>
</organism>
<dbReference type="Pfam" id="PF21602">
    <property type="entry name" value="GldM_3rd"/>
    <property type="match status" value="1"/>
</dbReference>
<keyword evidence="1" id="KW-1133">Transmembrane helix</keyword>
<evidence type="ECO:0000259" key="4">
    <source>
        <dbReference type="Pfam" id="PF21601"/>
    </source>
</evidence>
<sequence>MAGGKETTRQKLINIMYLVLIAMLALNVSDSVLNAFRNLRNSMDTAKNNSQASLDQLFSTFESTKLKESPVRAKPILDTAKMAKGYADDLNKYVEDLKQQMIKEGEDIDTLTKDVTKRSDLDITPRMMITEGKAKVLKEKILDTRQKLISLLNTKDQGSVTFTLNAEDQKIGGKVTSWEDANFGDGTPLTAGLTVLTKIQADTKNAETEIVKKIFGKMDQALVTLDKFNAVAVAPSSYVIAGQPYTAEVFLTASDSKSNPVVAVGGSILPTTEGKGKYTVVTSKEGIYTWTGTVTVKQTDGTSKTYNTGPQTYQVAKPSAVVSPDKMNVLYIGVPNPISVSAPGIAKEKLKVSIEGGELSGSAGHYTATVSNIGKATVTVSGDIGGGKVQVLGSTEFRTKRIPPPIPQFAGKTTGTTSSANIKSQDRIFAELKGFDFDAKFNVVRFNLLVIKPRQDPIQKTGNSGLLSPDIKAALNTVTPGTTVVFTNIIAVGPDGVQQDIGGIVLSAN</sequence>
<feature type="domain" description="Gliding motility-associated protein GldM second immunoglobulin-like" evidence="5">
    <location>
        <begin position="319"/>
        <end position="400"/>
    </location>
</feature>
<evidence type="ECO:0000313" key="6">
    <source>
        <dbReference type="EMBL" id="QKJ30975.1"/>
    </source>
</evidence>
<protein>
    <submittedName>
        <fullName evidence="6">Gliding motility protein GldM</fullName>
    </submittedName>
</protein>
<keyword evidence="1" id="KW-0472">Membrane</keyword>
<reference evidence="6 7" key="1">
    <citation type="submission" date="2020-05" db="EMBL/GenBank/DDBJ databases">
        <title>Mucilaginibacter mali sp. nov.</title>
        <authorList>
            <person name="Kim H.S."/>
            <person name="Lee K.C."/>
            <person name="Suh M.K."/>
            <person name="Kim J.-S."/>
            <person name="Han K.-I."/>
            <person name="Eom M.K."/>
            <person name="Shin Y.K."/>
            <person name="Lee J.-S."/>
        </authorList>
    </citation>
    <scope>NUCLEOTIDE SEQUENCE [LARGE SCALE GENOMIC DNA]</scope>
    <source>
        <strain evidence="6 7">G2-14</strain>
    </source>
</reference>
<gene>
    <name evidence="6" type="primary">gldM</name>
    <name evidence="6" type="ORF">HQ865_14850</name>
</gene>
<dbReference type="InterPro" id="IPR019859">
    <property type="entry name" value="Motility-assoc_prot_GldM"/>
</dbReference>
<dbReference type="InterPro" id="IPR048405">
    <property type="entry name" value="GldM_Ig-like-1"/>
</dbReference>
<feature type="transmembrane region" description="Helical" evidence="1">
    <location>
        <begin position="12"/>
        <end position="33"/>
    </location>
</feature>
<dbReference type="InterPro" id="IPR022720">
    <property type="entry name" value="Motility-assoc_prot_GldM_N"/>
</dbReference>
<evidence type="ECO:0000256" key="1">
    <source>
        <dbReference type="SAM" id="Phobius"/>
    </source>
</evidence>
<keyword evidence="7" id="KW-1185">Reference proteome</keyword>
<evidence type="ECO:0000259" key="3">
    <source>
        <dbReference type="Pfam" id="PF12081"/>
    </source>
</evidence>
<keyword evidence="1" id="KW-0812">Transmembrane</keyword>
<dbReference type="InterPro" id="IPR022719">
    <property type="entry name" value="Motility-assoc_prot_GldM_C"/>
</dbReference>
<evidence type="ECO:0000259" key="5">
    <source>
        <dbReference type="Pfam" id="PF21602"/>
    </source>
</evidence>
<dbReference type="Proteomes" id="UP000505355">
    <property type="component" value="Chromosome"/>
</dbReference>